<dbReference type="AlphaFoldDB" id="A0A8H4EK23"/>
<keyword evidence="1" id="KW-0812">Transmembrane</keyword>
<proteinExistence type="predicted"/>
<dbReference type="EMBL" id="WTPW01000530">
    <property type="protein sequence ID" value="KAF0501890.1"/>
    <property type="molecule type" value="Genomic_DNA"/>
</dbReference>
<evidence type="ECO:0000313" key="3">
    <source>
        <dbReference type="Proteomes" id="UP000439903"/>
    </source>
</evidence>
<name>A0A8H4EK23_GIGMA</name>
<evidence type="ECO:0000313" key="2">
    <source>
        <dbReference type="EMBL" id="KAF0501890.1"/>
    </source>
</evidence>
<protein>
    <submittedName>
        <fullName evidence="2">Uncharacterized protein</fullName>
    </submittedName>
</protein>
<reference evidence="2 3" key="1">
    <citation type="journal article" date="2019" name="Environ. Microbiol.">
        <title>At the nexus of three kingdoms: the genome of the mycorrhizal fungus Gigaspora margarita provides insights into plant, endobacterial and fungal interactions.</title>
        <authorList>
            <person name="Venice F."/>
            <person name="Ghignone S."/>
            <person name="Salvioli di Fossalunga A."/>
            <person name="Amselem J."/>
            <person name="Novero M."/>
            <person name="Xianan X."/>
            <person name="Sedzielewska Toro K."/>
            <person name="Morin E."/>
            <person name="Lipzen A."/>
            <person name="Grigoriev I.V."/>
            <person name="Henrissat B."/>
            <person name="Martin F.M."/>
            <person name="Bonfante P."/>
        </authorList>
    </citation>
    <scope>NUCLEOTIDE SEQUENCE [LARGE SCALE GENOMIC DNA]</scope>
    <source>
        <strain evidence="2 3">BEG34</strain>
    </source>
</reference>
<organism evidence="2 3">
    <name type="scientific">Gigaspora margarita</name>
    <dbReference type="NCBI Taxonomy" id="4874"/>
    <lineage>
        <taxon>Eukaryota</taxon>
        <taxon>Fungi</taxon>
        <taxon>Fungi incertae sedis</taxon>
        <taxon>Mucoromycota</taxon>
        <taxon>Glomeromycotina</taxon>
        <taxon>Glomeromycetes</taxon>
        <taxon>Diversisporales</taxon>
        <taxon>Gigasporaceae</taxon>
        <taxon>Gigaspora</taxon>
    </lineage>
</organism>
<keyword evidence="1" id="KW-1133">Transmembrane helix</keyword>
<keyword evidence="3" id="KW-1185">Reference proteome</keyword>
<comment type="caution">
    <text evidence="2">The sequence shown here is derived from an EMBL/GenBank/DDBJ whole genome shotgun (WGS) entry which is preliminary data.</text>
</comment>
<gene>
    <name evidence="2" type="ORF">F8M41_019882</name>
</gene>
<accession>A0A8H4EK23</accession>
<evidence type="ECO:0000256" key="1">
    <source>
        <dbReference type="SAM" id="Phobius"/>
    </source>
</evidence>
<keyword evidence="1" id="KW-0472">Membrane</keyword>
<dbReference type="Proteomes" id="UP000439903">
    <property type="component" value="Unassembled WGS sequence"/>
</dbReference>
<sequence>MSVCKYNELDFGFEIERQFLGFTFDPLFATIPLNIIFVFVRKYDFAPQKTLQTYHTRINGTYVPMIRIDIGSEANVSRI</sequence>
<feature type="transmembrane region" description="Helical" evidence="1">
    <location>
        <begin position="20"/>
        <end position="40"/>
    </location>
</feature>